<evidence type="ECO:0000256" key="1">
    <source>
        <dbReference type="SAM" id="Phobius"/>
    </source>
</evidence>
<feature type="transmembrane region" description="Helical" evidence="1">
    <location>
        <begin position="209"/>
        <end position="229"/>
    </location>
</feature>
<protein>
    <submittedName>
        <fullName evidence="2">Uncharacterized protein</fullName>
    </submittedName>
</protein>
<dbReference type="HOGENOM" id="CLU_086701_0_0_1"/>
<keyword evidence="1" id="KW-0472">Membrane</keyword>
<organism evidence="2 3">
    <name type="scientific">Uncinocarpus reesii (strain UAMH 1704)</name>
    <dbReference type="NCBI Taxonomy" id="336963"/>
    <lineage>
        <taxon>Eukaryota</taxon>
        <taxon>Fungi</taxon>
        <taxon>Dikarya</taxon>
        <taxon>Ascomycota</taxon>
        <taxon>Pezizomycotina</taxon>
        <taxon>Eurotiomycetes</taxon>
        <taxon>Eurotiomycetidae</taxon>
        <taxon>Onygenales</taxon>
        <taxon>Onygenaceae</taxon>
        <taxon>Uncinocarpus</taxon>
    </lineage>
</organism>
<keyword evidence="1" id="KW-0812">Transmembrane</keyword>
<dbReference type="KEGG" id="ure:UREG_06583"/>
<keyword evidence="3" id="KW-1185">Reference proteome</keyword>
<dbReference type="OMA" id="WALFRIE"/>
<dbReference type="AlphaFoldDB" id="C4JVJ1"/>
<dbReference type="InParanoid" id="C4JVJ1"/>
<dbReference type="RefSeq" id="XP_002583616.1">
    <property type="nucleotide sequence ID" value="XM_002583570.1"/>
</dbReference>
<gene>
    <name evidence="2" type="ORF">UREG_06583</name>
</gene>
<dbReference type="eggNOG" id="ENOG502RABU">
    <property type="taxonomic scope" value="Eukaryota"/>
</dbReference>
<feature type="transmembrane region" description="Helical" evidence="1">
    <location>
        <begin position="249"/>
        <end position="270"/>
    </location>
</feature>
<dbReference type="GeneID" id="8438412"/>
<evidence type="ECO:0000313" key="2">
    <source>
        <dbReference type="EMBL" id="EEP81718.1"/>
    </source>
</evidence>
<evidence type="ECO:0000313" key="3">
    <source>
        <dbReference type="Proteomes" id="UP000002058"/>
    </source>
</evidence>
<name>C4JVJ1_UNCRE</name>
<accession>C4JVJ1</accession>
<keyword evidence="1" id="KW-1133">Transmembrane helix</keyword>
<dbReference type="OrthoDB" id="4486746at2759"/>
<reference evidence="3" key="1">
    <citation type="journal article" date="2009" name="Genome Res.">
        <title>Comparative genomic analyses of the human fungal pathogens Coccidioides and their relatives.</title>
        <authorList>
            <person name="Sharpton T.J."/>
            <person name="Stajich J.E."/>
            <person name="Rounsley S.D."/>
            <person name="Gardner M.J."/>
            <person name="Wortman J.R."/>
            <person name="Jordar V.S."/>
            <person name="Maiti R."/>
            <person name="Kodira C.D."/>
            <person name="Neafsey D.E."/>
            <person name="Zeng Q."/>
            <person name="Hung C.-Y."/>
            <person name="McMahan C."/>
            <person name="Muszewska A."/>
            <person name="Grynberg M."/>
            <person name="Mandel M.A."/>
            <person name="Kellner E.M."/>
            <person name="Barker B.M."/>
            <person name="Galgiani J.N."/>
            <person name="Orbach M.J."/>
            <person name="Kirkland T.N."/>
            <person name="Cole G.T."/>
            <person name="Henn M.R."/>
            <person name="Birren B.W."/>
            <person name="Taylor J.W."/>
        </authorList>
    </citation>
    <scope>NUCLEOTIDE SEQUENCE [LARGE SCALE GENOMIC DNA]</scope>
    <source>
        <strain evidence="3">UAMH 1704</strain>
    </source>
</reference>
<proteinExistence type="predicted"/>
<dbReference type="Proteomes" id="UP000002058">
    <property type="component" value="Unassembled WGS sequence"/>
</dbReference>
<dbReference type="VEuPathDB" id="FungiDB:UREG_06583"/>
<dbReference type="EMBL" id="CH476618">
    <property type="protein sequence ID" value="EEP81718.1"/>
    <property type="molecule type" value="Genomic_DNA"/>
</dbReference>
<sequence>MSRPANPRALRERDIGFLRTDIWYFSAFLAEADATHSLNILDLSIIFPVMGNKISAVNGVRSPNFFEPGNAVNEVWIGKLEIISRLPFGDSDMAQAGWPKGDYPKIPWRPFIIPLRASFGKMARSITSPASEASGKCGWPALVDVISKVDWNRWFWVVERMTSIPFFILPILLHFGPNDLTQGIVAIPCLEAGEDTEVAFQPRFRRHGIYLRAIFSNLFTVMGFCLLVLEPGETKNSLGRFGPVGVEETLYFLLATLCAYCNLRLTWALFRIESVSNRC</sequence>